<dbReference type="Gene3D" id="2.60.120.780">
    <property type="entry name" value="PINIT domain"/>
    <property type="match status" value="1"/>
</dbReference>
<comment type="pathway">
    <text evidence="1">Protein modification; protein sumoylation.</text>
</comment>
<evidence type="ECO:0000256" key="2">
    <source>
        <dbReference type="ARBA" id="ARBA00005383"/>
    </source>
</evidence>
<protein>
    <submittedName>
        <fullName evidence="12">Miz zinc finger</fullName>
    </submittedName>
</protein>
<dbReference type="OrthoDB" id="28127at2759"/>
<comment type="similarity">
    <text evidence="2">Belongs to the PIAS family.</text>
</comment>
<feature type="domain" description="PINIT" evidence="11">
    <location>
        <begin position="149"/>
        <end position="320"/>
    </location>
</feature>
<dbReference type="InterPro" id="IPR013083">
    <property type="entry name" value="Znf_RING/FYVE/PHD"/>
</dbReference>
<evidence type="ECO:0000256" key="9">
    <source>
        <dbReference type="SAM" id="MobiDB-lite"/>
    </source>
</evidence>
<feature type="compositionally biased region" description="Low complexity" evidence="9">
    <location>
        <begin position="524"/>
        <end position="535"/>
    </location>
</feature>
<dbReference type="Gene3D" id="3.30.40.10">
    <property type="entry name" value="Zinc/RING finger domain, C3HC4 (zinc finger)"/>
    <property type="match status" value="1"/>
</dbReference>
<evidence type="ECO:0000259" key="10">
    <source>
        <dbReference type="PROSITE" id="PS51044"/>
    </source>
</evidence>
<feature type="compositionally biased region" description="Polar residues" evidence="9">
    <location>
        <begin position="536"/>
        <end position="547"/>
    </location>
</feature>
<gene>
    <name evidence="12" type="ORF">PNOK_0188100</name>
</gene>
<evidence type="ECO:0000256" key="3">
    <source>
        <dbReference type="ARBA" id="ARBA00022679"/>
    </source>
</evidence>
<dbReference type="GO" id="GO:0016925">
    <property type="term" value="P:protein sumoylation"/>
    <property type="evidence" value="ECO:0007669"/>
    <property type="project" value="UniProtKB-UniPathway"/>
</dbReference>
<dbReference type="EMBL" id="NBII01000002">
    <property type="protein sequence ID" value="PAV21924.1"/>
    <property type="molecule type" value="Genomic_DNA"/>
</dbReference>
<dbReference type="FunCoup" id="A0A286UQX2">
    <property type="interactions" value="236"/>
</dbReference>
<feature type="compositionally biased region" description="Low complexity" evidence="9">
    <location>
        <begin position="120"/>
        <end position="134"/>
    </location>
</feature>
<dbReference type="InterPro" id="IPR004181">
    <property type="entry name" value="Znf_MIZ"/>
</dbReference>
<keyword evidence="6" id="KW-0833">Ubl conjugation pathway</keyword>
<feature type="compositionally biased region" description="Polar residues" evidence="9">
    <location>
        <begin position="92"/>
        <end position="119"/>
    </location>
</feature>
<feature type="region of interest" description="Disordered" evidence="9">
    <location>
        <begin position="89"/>
        <end position="157"/>
    </location>
</feature>
<keyword evidence="5 8" id="KW-0863">Zinc-finger</keyword>
<dbReference type="PROSITE" id="PS51044">
    <property type="entry name" value="ZF_SP_RING"/>
    <property type="match status" value="1"/>
</dbReference>
<evidence type="ECO:0000313" key="13">
    <source>
        <dbReference type="Proteomes" id="UP000217199"/>
    </source>
</evidence>
<dbReference type="InterPro" id="IPR023321">
    <property type="entry name" value="PINIT"/>
</dbReference>
<evidence type="ECO:0000256" key="4">
    <source>
        <dbReference type="ARBA" id="ARBA00022723"/>
    </source>
</evidence>
<dbReference type="Pfam" id="PF14324">
    <property type="entry name" value="PINIT"/>
    <property type="match status" value="1"/>
</dbReference>
<feature type="region of interest" description="Disordered" evidence="9">
    <location>
        <begin position="473"/>
        <end position="547"/>
    </location>
</feature>
<feature type="domain" description="SP-RING-type" evidence="10">
    <location>
        <begin position="350"/>
        <end position="435"/>
    </location>
</feature>
<evidence type="ECO:0000256" key="8">
    <source>
        <dbReference type="PROSITE-ProRule" id="PRU00452"/>
    </source>
</evidence>
<evidence type="ECO:0000259" key="11">
    <source>
        <dbReference type="PROSITE" id="PS51466"/>
    </source>
</evidence>
<dbReference type="PANTHER" id="PTHR10782:SF4">
    <property type="entry name" value="TONALLI, ISOFORM E"/>
    <property type="match status" value="1"/>
</dbReference>
<keyword evidence="13" id="KW-1185">Reference proteome</keyword>
<dbReference type="Proteomes" id="UP000217199">
    <property type="component" value="Unassembled WGS sequence"/>
</dbReference>
<dbReference type="UniPathway" id="UPA00886"/>
<keyword evidence="7" id="KW-0862">Zinc</keyword>
<proteinExistence type="inferred from homology"/>
<dbReference type="AlphaFoldDB" id="A0A286UQX2"/>
<dbReference type="GO" id="GO:0061665">
    <property type="term" value="F:SUMO ligase activity"/>
    <property type="evidence" value="ECO:0007669"/>
    <property type="project" value="TreeGrafter"/>
</dbReference>
<organism evidence="12 13">
    <name type="scientific">Pyrrhoderma noxium</name>
    <dbReference type="NCBI Taxonomy" id="2282107"/>
    <lineage>
        <taxon>Eukaryota</taxon>
        <taxon>Fungi</taxon>
        <taxon>Dikarya</taxon>
        <taxon>Basidiomycota</taxon>
        <taxon>Agaricomycotina</taxon>
        <taxon>Agaricomycetes</taxon>
        <taxon>Hymenochaetales</taxon>
        <taxon>Hymenochaetaceae</taxon>
        <taxon>Pyrrhoderma</taxon>
    </lineage>
</organism>
<dbReference type="PROSITE" id="PS51466">
    <property type="entry name" value="PINIT"/>
    <property type="match status" value="1"/>
</dbReference>
<dbReference type="GO" id="GO:0000785">
    <property type="term" value="C:chromatin"/>
    <property type="evidence" value="ECO:0007669"/>
    <property type="project" value="TreeGrafter"/>
</dbReference>
<evidence type="ECO:0000313" key="12">
    <source>
        <dbReference type="EMBL" id="PAV21924.1"/>
    </source>
</evidence>
<reference evidence="12 13" key="1">
    <citation type="journal article" date="2017" name="Mol. Ecol.">
        <title>Comparative and population genomic landscape of Phellinus noxius: A hypervariable fungus causing root rot in trees.</title>
        <authorList>
            <person name="Chung C.L."/>
            <person name="Lee T.J."/>
            <person name="Akiba M."/>
            <person name="Lee H.H."/>
            <person name="Kuo T.H."/>
            <person name="Liu D."/>
            <person name="Ke H.M."/>
            <person name="Yokoi T."/>
            <person name="Roa M.B."/>
            <person name="Lu M.J."/>
            <person name="Chang Y.Y."/>
            <person name="Ann P.J."/>
            <person name="Tsai J.N."/>
            <person name="Chen C.Y."/>
            <person name="Tzean S.S."/>
            <person name="Ota Y."/>
            <person name="Hattori T."/>
            <person name="Sahashi N."/>
            <person name="Liou R.F."/>
            <person name="Kikuchi T."/>
            <person name="Tsai I.J."/>
        </authorList>
    </citation>
    <scope>NUCLEOTIDE SEQUENCE [LARGE SCALE GENOMIC DNA]</scope>
    <source>
        <strain evidence="12 13">FFPRI411160</strain>
    </source>
</reference>
<evidence type="ECO:0000256" key="7">
    <source>
        <dbReference type="ARBA" id="ARBA00022833"/>
    </source>
</evidence>
<dbReference type="GO" id="GO:0008270">
    <property type="term" value="F:zinc ion binding"/>
    <property type="evidence" value="ECO:0007669"/>
    <property type="project" value="UniProtKB-KW"/>
</dbReference>
<dbReference type="InterPro" id="IPR038654">
    <property type="entry name" value="PINIT_sf"/>
</dbReference>
<keyword evidence="3" id="KW-0808">Transferase</keyword>
<comment type="caution">
    <text evidence="12">The sequence shown here is derived from an EMBL/GenBank/DDBJ whole genome shotgun (WGS) entry which is preliminary data.</text>
</comment>
<dbReference type="InterPro" id="IPR036361">
    <property type="entry name" value="SAP_dom_sf"/>
</dbReference>
<feature type="compositionally biased region" description="Polar residues" evidence="9">
    <location>
        <begin position="484"/>
        <end position="502"/>
    </location>
</feature>
<sequence length="672" mass="74679">MSTLNVLDNPFSDFEDIRHKVKSFTVDRLKQIISGLSLENNAQISKSGKKQDLIDRITDMLDTYRDTGMTEQYSRARAIMHRVRQTGFYSGPSLSTQPTTSGQPFSTNSASSQLYSLPRSSVSHSHSAIPRYDPYAPPRRPNINTPSAASTPDPPKTNISISVPIKFKSSPFYKVEQAASTVVECPESTGSHDRHTQSLQFTLTHDQAEKLKQPNSMYQLRLYCTTSTFYSPTPNGFRSNTSLCPIEFPPTCEVRVNGTLLQANLKGIKKKPGTAPPADLSKLVRPLASVANKIEMVYVNSQQNSQPKKFYLVVFLVEVTTVNQLVERLRKGKFRSAEDIKSQMIKQSNDDDDIILGKQKMTLKCPLSYTRISVPCRSDKCVHSQCFDAISWYSMMEQTTTWLCPVCDKQVNPEELIVDGYFGHILQQTPESVEEVEIEPDGEWHTADNKFGSQAWMDTHRFKVSVNQVKPVPHSTVEIPAHPSVSSSPRTDRASTGVSQLLNEVVILTDSDEEDETRVKRELSPTSPSSSFMSSRGNFTAPPSSSKVPLTVIDLTLDSDDEDAPAPAPTMPPVASSVPSLKRKSSSQIVRDCEISTSKKFRGDGFGDRHRSGFSGGYSESTHSPLRGWSSHRVQELYPPYAQSDTLPFASGNVFRSFDSANPDDYSLLLSI</sequence>
<keyword evidence="4" id="KW-0479">Metal-binding</keyword>
<dbReference type="PANTHER" id="PTHR10782">
    <property type="entry name" value="ZINC FINGER MIZ DOMAIN-CONTAINING PROTEIN"/>
    <property type="match status" value="1"/>
</dbReference>
<evidence type="ECO:0000256" key="5">
    <source>
        <dbReference type="ARBA" id="ARBA00022771"/>
    </source>
</evidence>
<evidence type="ECO:0000256" key="6">
    <source>
        <dbReference type="ARBA" id="ARBA00022786"/>
    </source>
</evidence>
<feature type="region of interest" description="Disordered" evidence="9">
    <location>
        <begin position="559"/>
        <end position="583"/>
    </location>
</feature>
<evidence type="ECO:0000256" key="1">
    <source>
        <dbReference type="ARBA" id="ARBA00004718"/>
    </source>
</evidence>
<name>A0A286UQX2_9AGAM</name>
<dbReference type="Pfam" id="PF02891">
    <property type="entry name" value="zf-MIZ"/>
    <property type="match status" value="1"/>
</dbReference>
<accession>A0A286UQX2</accession>
<dbReference type="SUPFAM" id="SSF68906">
    <property type="entry name" value="SAP domain"/>
    <property type="match status" value="1"/>
</dbReference>
<dbReference type="STRING" id="2282107.A0A286UQX2"/>
<dbReference type="InParanoid" id="A0A286UQX2"/>